<protein>
    <submittedName>
        <fullName evidence="1">Uncharacterized protein</fullName>
    </submittedName>
</protein>
<organism evidence="1 2">
    <name type="scientific">Niabella soli DSM 19437</name>
    <dbReference type="NCBI Taxonomy" id="929713"/>
    <lineage>
        <taxon>Bacteria</taxon>
        <taxon>Pseudomonadati</taxon>
        <taxon>Bacteroidota</taxon>
        <taxon>Chitinophagia</taxon>
        <taxon>Chitinophagales</taxon>
        <taxon>Chitinophagaceae</taxon>
        <taxon>Niabella</taxon>
    </lineage>
</organism>
<evidence type="ECO:0000313" key="2">
    <source>
        <dbReference type="Proteomes" id="UP000003586"/>
    </source>
</evidence>
<dbReference type="EMBL" id="CP007035">
    <property type="protein sequence ID" value="AHF17867.1"/>
    <property type="molecule type" value="Genomic_DNA"/>
</dbReference>
<evidence type="ECO:0000313" key="1">
    <source>
        <dbReference type="EMBL" id="AHF17867.1"/>
    </source>
</evidence>
<dbReference type="HOGENOM" id="CLU_2650753_0_0_10"/>
<dbReference type="AlphaFoldDB" id="W0F4C8"/>
<gene>
    <name evidence="1" type="ORF">NIASO_15675</name>
</gene>
<keyword evidence="2" id="KW-1185">Reference proteome</keyword>
<dbReference type="KEGG" id="nso:NIASO_15675"/>
<proteinExistence type="predicted"/>
<accession>W0F4C8</accession>
<reference evidence="1 2" key="1">
    <citation type="submission" date="2013-12" db="EMBL/GenBank/DDBJ databases">
        <authorList>
            <consortium name="DOE Joint Genome Institute"/>
            <person name="Eisen J."/>
            <person name="Huntemann M."/>
            <person name="Han J."/>
            <person name="Chen A."/>
            <person name="Kyrpides N."/>
            <person name="Mavromatis K."/>
            <person name="Markowitz V."/>
            <person name="Palaniappan K."/>
            <person name="Ivanova N."/>
            <person name="Schaumberg A."/>
            <person name="Pati A."/>
            <person name="Liolios K."/>
            <person name="Nordberg H.P."/>
            <person name="Cantor M.N."/>
            <person name="Hua S.X."/>
            <person name="Woyke T."/>
        </authorList>
    </citation>
    <scope>NUCLEOTIDE SEQUENCE [LARGE SCALE GENOMIC DNA]</scope>
    <source>
        <strain evidence="2">DSM 19437</strain>
    </source>
</reference>
<dbReference type="Proteomes" id="UP000003586">
    <property type="component" value="Chromosome"/>
</dbReference>
<name>W0F4C8_9BACT</name>
<sequence length="76" mass="9011">MKKNPSRKQKRRKLQPKLKWQTSAYNCPVNFNFIPLYQFLLLCTLAEVTREHIVINLMANLALFYDSLSILRKLSL</sequence>